<accession>A0A1I4KFK8</accession>
<gene>
    <name evidence="4" type="ORF">SAMN05421863_100437</name>
</gene>
<dbReference type="AlphaFoldDB" id="A0A1I4KFK8"/>
<organism evidence="4 5">
    <name type="scientific">Nitrosomonas communis</name>
    <dbReference type="NCBI Taxonomy" id="44574"/>
    <lineage>
        <taxon>Bacteria</taxon>
        <taxon>Pseudomonadati</taxon>
        <taxon>Pseudomonadota</taxon>
        <taxon>Betaproteobacteria</taxon>
        <taxon>Nitrosomonadales</taxon>
        <taxon>Nitrosomonadaceae</taxon>
        <taxon>Nitrosomonas</taxon>
    </lineage>
</organism>
<dbReference type="PANTHER" id="PTHR43861:SF1">
    <property type="entry name" value="TRANS-ACONITATE 2-METHYLTRANSFERASE"/>
    <property type="match status" value="1"/>
</dbReference>
<dbReference type="CDD" id="cd02440">
    <property type="entry name" value="AdoMet_MTases"/>
    <property type="match status" value="1"/>
</dbReference>
<dbReference type="GO" id="GO:0032259">
    <property type="term" value="P:methylation"/>
    <property type="evidence" value="ECO:0007669"/>
    <property type="project" value="UniProtKB-KW"/>
</dbReference>
<name>A0A1I4KFK8_9PROT</name>
<dbReference type="InterPro" id="IPR041698">
    <property type="entry name" value="Methyltransf_25"/>
</dbReference>
<sequence length="201" mass="22281">MDPQTISVYDRSAEQIAEQHKVLVPTRIYQLVNKFFIKGEACADIGCGIGRDSAWLSKQGYAVVSIDASEGMLQQARQLNPNAYFIQDSLPLLKKQADSSFTNVLCSAVIMHLADDQIACAVTNLVRITAVDGVLIISFRGTNSKDHRENGKLYSVIKLDKLVSLFTQAGTRLLHSEIDYQGDRDLEWTNIVLKKLPPLAV</sequence>
<evidence type="ECO:0000259" key="3">
    <source>
        <dbReference type="Pfam" id="PF13649"/>
    </source>
</evidence>
<dbReference type="Proteomes" id="UP000183287">
    <property type="component" value="Unassembled WGS sequence"/>
</dbReference>
<dbReference type="InterPro" id="IPR029063">
    <property type="entry name" value="SAM-dependent_MTases_sf"/>
</dbReference>
<keyword evidence="2 4" id="KW-0808">Transferase</keyword>
<dbReference type="EMBL" id="FOUB01000004">
    <property type="protein sequence ID" value="SFL77554.1"/>
    <property type="molecule type" value="Genomic_DNA"/>
</dbReference>
<evidence type="ECO:0000313" key="4">
    <source>
        <dbReference type="EMBL" id="SFL77554.1"/>
    </source>
</evidence>
<dbReference type="OrthoDB" id="7348755at2"/>
<keyword evidence="5" id="KW-1185">Reference proteome</keyword>
<dbReference type="GO" id="GO:0008757">
    <property type="term" value="F:S-adenosylmethionine-dependent methyltransferase activity"/>
    <property type="evidence" value="ECO:0007669"/>
    <property type="project" value="InterPro"/>
</dbReference>
<dbReference type="SUPFAM" id="SSF53335">
    <property type="entry name" value="S-adenosyl-L-methionine-dependent methyltransferases"/>
    <property type="match status" value="1"/>
</dbReference>
<keyword evidence="1 4" id="KW-0489">Methyltransferase</keyword>
<protein>
    <submittedName>
        <fullName evidence="4">Methyltransferase domain-containing protein</fullName>
    </submittedName>
</protein>
<feature type="domain" description="Methyltransferase" evidence="3">
    <location>
        <begin position="44"/>
        <end position="133"/>
    </location>
</feature>
<dbReference type="Pfam" id="PF13649">
    <property type="entry name" value="Methyltransf_25"/>
    <property type="match status" value="1"/>
</dbReference>
<dbReference type="RefSeq" id="WP_074903422.1">
    <property type="nucleotide sequence ID" value="NZ_FOUB01000004.1"/>
</dbReference>
<evidence type="ECO:0000256" key="2">
    <source>
        <dbReference type="ARBA" id="ARBA00022679"/>
    </source>
</evidence>
<dbReference type="Gene3D" id="3.40.50.150">
    <property type="entry name" value="Vaccinia Virus protein VP39"/>
    <property type="match status" value="1"/>
</dbReference>
<proteinExistence type="predicted"/>
<reference evidence="5" key="1">
    <citation type="submission" date="2016-10" db="EMBL/GenBank/DDBJ databases">
        <authorList>
            <person name="Varghese N."/>
            <person name="Submissions S."/>
        </authorList>
    </citation>
    <scope>NUCLEOTIDE SEQUENCE [LARGE SCALE GENOMIC DNA]</scope>
    <source>
        <strain evidence="5">Nm44</strain>
    </source>
</reference>
<evidence type="ECO:0000256" key="1">
    <source>
        <dbReference type="ARBA" id="ARBA00022603"/>
    </source>
</evidence>
<dbReference type="PANTHER" id="PTHR43861">
    <property type="entry name" value="TRANS-ACONITATE 2-METHYLTRANSFERASE-RELATED"/>
    <property type="match status" value="1"/>
</dbReference>
<evidence type="ECO:0000313" key="5">
    <source>
        <dbReference type="Proteomes" id="UP000183287"/>
    </source>
</evidence>